<feature type="compositionally biased region" description="Basic and acidic residues" evidence="4">
    <location>
        <begin position="308"/>
        <end position="317"/>
    </location>
</feature>
<keyword evidence="3" id="KW-0963">Cytoplasm</keyword>
<dbReference type="InterPro" id="IPR027417">
    <property type="entry name" value="P-loop_NTPase"/>
</dbReference>
<evidence type="ECO:0000313" key="7">
    <source>
        <dbReference type="Proteomes" id="UP001331561"/>
    </source>
</evidence>
<comment type="similarity">
    <text evidence="3">Belongs to the TRAFAC class YlqF/YawG GTPase family. MTG1 subfamily.</text>
</comment>
<comment type="subcellular location">
    <subcellularLocation>
        <location evidence="3">Cytoplasm</location>
    </subcellularLocation>
</comment>
<feature type="domain" description="CP-type G" evidence="5">
    <location>
        <begin position="11"/>
        <end position="175"/>
    </location>
</feature>
<reference evidence="6 7" key="1">
    <citation type="submission" date="2024-01" db="EMBL/GenBank/DDBJ databases">
        <title>Uliginosibacterium soil sp. nov.</title>
        <authorList>
            <person name="Lv Y."/>
        </authorList>
    </citation>
    <scope>NUCLEOTIDE SEQUENCE [LARGE SCALE GENOMIC DNA]</scope>
    <source>
        <strain evidence="6 7">H3</strain>
    </source>
</reference>
<dbReference type="EMBL" id="JAYXHS010000002">
    <property type="protein sequence ID" value="MEC5386310.1"/>
    <property type="molecule type" value="Genomic_DNA"/>
</dbReference>
<name>A0ABU6K5N0_9RHOO</name>
<dbReference type="InterPro" id="IPR016478">
    <property type="entry name" value="GTPase_MTG1"/>
</dbReference>
<dbReference type="Gene3D" id="3.40.50.300">
    <property type="entry name" value="P-loop containing nucleotide triphosphate hydrolases"/>
    <property type="match status" value="1"/>
</dbReference>
<keyword evidence="7" id="KW-1185">Reference proteome</keyword>
<dbReference type="Proteomes" id="UP001331561">
    <property type="component" value="Unassembled WGS sequence"/>
</dbReference>
<dbReference type="PANTHER" id="PTHR45782:SF4">
    <property type="entry name" value="MITOCHONDRIAL RIBOSOME-ASSOCIATED GTPASE 1"/>
    <property type="match status" value="1"/>
</dbReference>
<evidence type="ECO:0000259" key="5">
    <source>
        <dbReference type="PROSITE" id="PS51721"/>
    </source>
</evidence>
<protein>
    <recommendedName>
        <fullName evidence="3">Ribosome biogenesis GTPase A</fullName>
    </recommendedName>
</protein>
<keyword evidence="2 3" id="KW-0342">GTP-binding</keyword>
<organism evidence="6 7">
    <name type="scientific">Uliginosibacterium silvisoli</name>
    <dbReference type="NCBI Taxonomy" id="3114758"/>
    <lineage>
        <taxon>Bacteria</taxon>
        <taxon>Pseudomonadati</taxon>
        <taxon>Pseudomonadota</taxon>
        <taxon>Betaproteobacteria</taxon>
        <taxon>Rhodocyclales</taxon>
        <taxon>Zoogloeaceae</taxon>
        <taxon>Uliginosibacterium</taxon>
    </lineage>
</organism>
<evidence type="ECO:0000256" key="4">
    <source>
        <dbReference type="SAM" id="MobiDB-lite"/>
    </source>
</evidence>
<dbReference type="Gene3D" id="1.10.1580.10">
    <property type="match status" value="1"/>
</dbReference>
<proteinExistence type="inferred from homology"/>
<dbReference type="RefSeq" id="WP_327599281.1">
    <property type="nucleotide sequence ID" value="NZ_JAYXHS010000002.1"/>
</dbReference>
<evidence type="ECO:0000256" key="2">
    <source>
        <dbReference type="ARBA" id="ARBA00023134"/>
    </source>
</evidence>
<sequence length="317" mass="34623">MPSIQWFPGHMNSGRKKAAENMAITDVLIEVVDARLPAASSNPLIDELRKFRQRPCLKLLNKADIADPAATKVWLDHYNGIPGLKAMAVSFKKQSDMAKVVGWCRSLAPTRGSPDKQLRMMIMGIPNVGKSTLMNGLLGRKVAAVGDEPAVTKSVQRLEIDNSHVVLDTPGLMWPKIELESDGYMLAASHAIGTNAVLEDEVAYFLGNLLLKRYPGLVASRYGFDIAGLDGVSLVEKIATKRAWRKKGGALDIEKAAMALLKDYRTGVTGNISLETPQSREAMIAEKRAAVPVKDDNSPDPQEEIVLDDVKKPRGKK</sequence>
<evidence type="ECO:0000256" key="1">
    <source>
        <dbReference type="ARBA" id="ARBA00022741"/>
    </source>
</evidence>
<dbReference type="PIRSF" id="PIRSF006230">
    <property type="entry name" value="MG442"/>
    <property type="match status" value="1"/>
</dbReference>
<comment type="caution">
    <text evidence="6">The sequence shown here is derived from an EMBL/GenBank/DDBJ whole genome shotgun (WGS) entry which is preliminary data.</text>
</comment>
<dbReference type="CDD" id="cd01856">
    <property type="entry name" value="YlqF"/>
    <property type="match status" value="1"/>
</dbReference>
<dbReference type="InterPro" id="IPR023179">
    <property type="entry name" value="GTP-bd_ortho_bundle_sf"/>
</dbReference>
<dbReference type="InterPro" id="IPR006073">
    <property type="entry name" value="GTP-bd"/>
</dbReference>
<comment type="function">
    <text evidence="3">Required for a late step of 50S ribosomal subunit assembly. Has GTPase activity.</text>
</comment>
<dbReference type="Pfam" id="PF01926">
    <property type="entry name" value="MMR_HSR1"/>
    <property type="match status" value="1"/>
</dbReference>
<dbReference type="PANTHER" id="PTHR45782">
    <property type="entry name" value="MITOCHONDRIAL RIBOSOME-ASSOCIATED GTPASE 1"/>
    <property type="match status" value="1"/>
</dbReference>
<dbReference type="SUPFAM" id="SSF52540">
    <property type="entry name" value="P-loop containing nucleoside triphosphate hydrolases"/>
    <property type="match status" value="1"/>
</dbReference>
<dbReference type="InterPro" id="IPR030378">
    <property type="entry name" value="G_CP_dom"/>
</dbReference>
<dbReference type="InterPro" id="IPR019991">
    <property type="entry name" value="GTP-bd_ribosome_bgen"/>
</dbReference>
<gene>
    <name evidence="6" type="primary">ylqF</name>
    <name evidence="6" type="ORF">VVD49_11290</name>
</gene>
<feature type="region of interest" description="Disordered" evidence="4">
    <location>
        <begin position="289"/>
        <end position="317"/>
    </location>
</feature>
<evidence type="ECO:0000256" key="3">
    <source>
        <dbReference type="PIRNR" id="PIRNR006230"/>
    </source>
</evidence>
<keyword evidence="1 3" id="KW-0547">Nucleotide-binding</keyword>
<dbReference type="PROSITE" id="PS51721">
    <property type="entry name" value="G_CP"/>
    <property type="match status" value="1"/>
</dbReference>
<accession>A0ABU6K5N0</accession>
<evidence type="ECO:0000313" key="6">
    <source>
        <dbReference type="EMBL" id="MEC5386310.1"/>
    </source>
</evidence>
<dbReference type="NCBIfam" id="TIGR03596">
    <property type="entry name" value="GTPase_YlqF"/>
    <property type="match status" value="1"/>
</dbReference>